<organism evidence="1 2">
    <name type="scientific">Roseobacter phage CRP-113</name>
    <dbReference type="NCBI Taxonomy" id="3072841"/>
    <lineage>
        <taxon>Viruses</taxon>
        <taxon>Duplodnaviria</taxon>
        <taxon>Heunggongvirae</taxon>
        <taxon>Uroviricota</taxon>
        <taxon>Caudoviricetes</taxon>
        <taxon>Autographivirales</taxon>
        <taxon>Autographivirales incertae sedis</taxon>
        <taxon>Oceanidvirus</taxon>
        <taxon>Oceanidvirus CRP113</taxon>
    </lineage>
</organism>
<keyword evidence="2" id="KW-1185">Reference proteome</keyword>
<dbReference type="Proteomes" id="UP001302325">
    <property type="component" value="Segment"/>
</dbReference>
<name>A0AAX3ZX35_9CAUD</name>
<accession>A0AAX3ZX35</accession>
<reference evidence="1 2" key="1">
    <citation type="submission" date="2023-08" db="EMBL/GenBank/DDBJ databases">
        <authorList>
            <person name="Du S."/>
            <person name="Wu Z."/>
            <person name="Wu Y."/>
            <person name="Yang M."/>
            <person name="Shao J."/>
            <person name="Liu H."/>
            <person name="Zhao Y."/>
            <person name="Zhang Z."/>
        </authorList>
    </citation>
    <scope>NUCLEOTIDE SEQUENCE [LARGE SCALE GENOMIC DNA]</scope>
</reference>
<protein>
    <submittedName>
        <fullName evidence="1">Uncharacterized protein</fullName>
    </submittedName>
</protein>
<dbReference type="EMBL" id="OR420755">
    <property type="protein sequence ID" value="WMM95818.1"/>
    <property type="molecule type" value="Genomic_DNA"/>
</dbReference>
<gene>
    <name evidence="1" type="ORF">CRP113_gp1</name>
</gene>
<evidence type="ECO:0000313" key="2">
    <source>
        <dbReference type="Proteomes" id="UP001302325"/>
    </source>
</evidence>
<sequence length="112" mass="13155">MGDAMSNSRTRRINYKPRMTQMEAYDALPLPIKRALQIGPQQWDSYTILRHYRARLKDGFDDDTAIKLTVRDVMRWHRHEVQEGKPWRPRKVGQKWSDVPLSPHVIAGATML</sequence>
<evidence type="ECO:0000313" key="1">
    <source>
        <dbReference type="EMBL" id="WMM95818.1"/>
    </source>
</evidence>
<proteinExistence type="predicted"/>